<evidence type="ECO:0000256" key="14">
    <source>
        <dbReference type="PIRSR" id="PIRSR000114-1"/>
    </source>
</evidence>
<evidence type="ECO:0000259" key="18">
    <source>
        <dbReference type="Pfam" id="PF01210"/>
    </source>
</evidence>
<feature type="binding site" evidence="13">
    <location>
        <position position="252"/>
    </location>
    <ligand>
        <name>sn-glycerol 3-phosphate</name>
        <dbReference type="ChEBI" id="CHEBI:57597"/>
    </ligand>
</feature>
<comment type="similarity">
    <text evidence="1 13 17">Belongs to the NAD-dependent glycerol-3-phosphate dehydrogenase family.</text>
</comment>
<feature type="binding site" evidence="16">
    <location>
        <position position="138"/>
    </location>
    <ligand>
        <name>NAD(+)</name>
        <dbReference type="ChEBI" id="CHEBI:57540"/>
    </ligand>
</feature>
<evidence type="ECO:0000256" key="5">
    <source>
        <dbReference type="ARBA" id="ARBA00023027"/>
    </source>
</evidence>
<evidence type="ECO:0000256" key="13">
    <source>
        <dbReference type="HAMAP-Rule" id="MF_00394"/>
    </source>
</evidence>
<keyword evidence="21" id="KW-1185">Reference proteome</keyword>
<gene>
    <name evidence="13" type="primary">gpsA</name>
    <name evidence="20" type="ORF">HF320_04695</name>
</gene>
<dbReference type="PIRSF" id="PIRSF000114">
    <property type="entry name" value="Glycerol-3-P_dh"/>
    <property type="match status" value="1"/>
</dbReference>
<evidence type="ECO:0000259" key="19">
    <source>
        <dbReference type="Pfam" id="PF07479"/>
    </source>
</evidence>
<dbReference type="AlphaFoldDB" id="A0A7X9UBV0"/>
<keyword evidence="3 13" id="KW-0521">NADP</keyword>
<reference evidence="20 21" key="1">
    <citation type="submission" date="2020-04" db="EMBL/GenBank/DDBJ databases">
        <title>Collinsella sp. KGMB02528 nov., an anaerobic actinobacterium isolated from human feces.</title>
        <authorList>
            <person name="Han K.-I."/>
            <person name="Eom M.K."/>
            <person name="Kim J.-S."/>
            <person name="Lee K.C."/>
            <person name="Suh M.K."/>
            <person name="Park S.-H."/>
            <person name="Lee J.H."/>
            <person name="Kang S.W."/>
            <person name="Park J.-E."/>
            <person name="Oh B.S."/>
            <person name="Yu S.Y."/>
            <person name="Choi S.-H."/>
            <person name="Lee D.H."/>
            <person name="Yoon H."/>
            <person name="Kim B.-Y."/>
            <person name="Lee J.H."/>
            <person name="Lee J.-S."/>
        </authorList>
    </citation>
    <scope>NUCLEOTIDE SEQUENCE [LARGE SCALE GENOMIC DNA]</scope>
    <source>
        <strain evidence="20 21">KGMB02528</strain>
    </source>
</reference>
<evidence type="ECO:0000256" key="16">
    <source>
        <dbReference type="PIRSR" id="PIRSR000114-3"/>
    </source>
</evidence>
<feature type="binding site" evidence="13">
    <location>
        <position position="105"/>
    </location>
    <ligand>
        <name>NADPH</name>
        <dbReference type="ChEBI" id="CHEBI:57783"/>
    </ligand>
</feature>
<evidence type="ECO:0000256" key="3">
    <source>
        <dbReference type="ARBA" id="ARBA00022857"/>
    </source>
</evidence>
<evidence type="ECO:0000313" key="20">
    <source>
        <dbReference type="EMBL" id="NMF55626.1"/>
    </source>
</evidence>
<dbReference type="FunFam" id="3.40.50.720:FF:000019">
    <property type="entry name" value="Glycerol-3-phosphate dehydrogenase [NAD(P)+]"/>
    <property type="match status" value="1"/>
</dbReference>
<evidence type="ECO:0000256" key="12">
    <source>
        <dbReference type="ARBA" id="ARBA00080511"/>
    </source>
</evidence>
<dbReference type="GO" id="GO:0046168">
    <property type="term" value="P:glycerol-3-phosphate catabolic process"/>
    <property type="evidence" value="ECO:0007669"/>
    <property type="project" value="InterPro"/>
</dbReference>
<dbReference type="GO" id="GO:0006650">
    <property type="term" value="P:glycerophospholipid metabolic process"/>
    <property type="evidence" value="ECO:0007669"/>
    <property type="project" value="UniProtKB-UniRule"/>
</dbReference>
<keyword evidence="2 13" id="KW-0444">Lipid biosynthesis</keyword>
<evidence type="ECO:0000256" key="9">
    <source>
        <dbReference type="ARBA" id="ARBA00052716"/>
    </source>
</evidence>
<feature type="binding site" evidence="13">
    <location>
        <position position="138"/>
    </location>
    <ligand>
        <name>NADPH</name>
        <dbReference type="ChEBI" id="CHEBI:57783"/>
    </ligand>
</feature>
<dbReference type="PANTHER" id="PTHR11728">
    <property type="entry name" value="GLYCEROL-3-PHOSPHATE DEHYDROGENASE"/>
    <property type="match status" value="1"/>
</dbReference>
<comment type="subcellular location">
    <subcellularLocation>
        <location evidence="13">Cytoplasm</location>
    </subcellularLocation>
</comment>
<evidence type="ECO:0000256" key="8">
    <source>
        <dbReference type="ARBA" id="ARBA00023264"/>
    </source>
</evidence>
<feature type="binding site" evidence="13">
    <location>
        <position position="189"/>
    </location>
    <ligand>
        <name>sn-glycerol 3-phosphate</name>
        <dbReference type="ChEBI" id="CHEBI:57597"/>
    </ligand>
</feature>
<feature type="binding site" evidence="13">
    <location>
        <position position="253"/>
    </location>
    <ligand>
        <name>NADPH</name>
        <dbReference type="ChEBI" id="CHEBI:57783"/>
    </ligand>
</feature>
<dbReference type="Pfam" id="PF01210">
    <property type="entry name" value="NAD_Gly3P_dh_N"/>
    <property type="match status" value="1"/>
</dbReference>
<dbReference type="SUPFAM" id="SSF48179">
    <property type="entry name" value="6-phosphogluconate dehydrogenase C-terminal domain-like"/>
    <property type="match status" value="1"/>
</dbReference>
<feature type="binding site" evidence="13">
    <location>
        <position position="134"/>
    </location>
    <ligand>
        <name>sn-glycerol 3-phosphate</name>
        <dbReference type="ChEBI" id="CHEBI:57597"/>
    </ligand>
</feature>
<feature type="binding site" evidence="13">
    <location>
        <position position="279"/>
    </location>
    <ligand>
        <name>NADPH</name>
        <dbReference type="ChEBI" id="CHEBI:57783"/>
    </ligand>
</feature>
<dbReference type="EMBL" id="JABBCP010000002">
    <property type="protein sequence ID" value="NMF55626.1"/>
    <property type="molecule type" value="Genomic_DNA"/>
</dbReference>
<evidence type="ECO:0000256" key="4">
    <source>
        <dbReference type="ARBA" id="ARBA00023002"/>
    </source>
</evidence>
<comment type="catalytic activity">
    <reaction evidence="13">
        <text>sn-glycerol 3-phosphate + NAD(+) = dihydroxyacetone phosphate + NADH + H(+)</text>
        <dbReference type="Rhea" id="RHEA:11092"/>
        <dbReference type="ChEBI" id="CHEBI:15378"/>
        <dbReference type="ChEBI" id="CHEBI:57540"/>
        <dbReference type="ChEBI" id="CHEBI:57597"/>
        <dbReference type="ChEBI" id="CHEBI:57642"/>
        <dbReference type="ChEBI" id="CHEBI:57945"/>
        <dbReference type="EC" id="1.1.1.94"/>
    </reaction>
</comment>
<dbReference type="PRINTS" id="PR00077">
    <property type="entry name" value="GPDHDRGNASE"/>
</dbReference>
<evidence type="ECO:0000256" key="11">
    <source>
        <dbReference type="ARBA" id="ARBA00069372"/>
    </source>
</evidence>
<evidence type="ECO:0000256" key="2">
    <source>
        <dbReference type="ARBA" id="ARBA00022516"/>
    </source>
</evidence>
<evidence type="ECO:0000313" key="21">
    <source>
        <dbReference type="Proteomes" id="UP000546970"/>
    </source>
</evidence>
<keyword evidence="5 13" id="KW-0520">NAD</keyword>
<feature type="binding site" evidence="13">
    <location>
        <position position="105"/>
    </location>
    <ligand>
        <name>sn-glycerol 3-phosphate</name>
        <dbReference type="ChEBI" id="CHEBI:57597"/>
    </ligand>
</feature>
<dbReference type="GO" id="GO:0008654">
    <property type="term" value="P:phospholipid biosynthetic process"/>
    <property type="evidence" value="ECO:0007669"/>
    <property type="project" value="UniProtKB-KW"/>
</dbReference>
<evidence type="ECO:0000256" key="10">
    <source>
        <dbReference type="ARBA" id="ARBA00066687"/>
    </source>
</evidence>
<comment type="pathway">
    <text evidence="13">Membrane lipid metabolism; glycerophospholipid metabolism.</text>
</comment>
<keyword evidence="4 13" id="KW-0560">Oxidoreductase</keyword>
<comment type="catalytic activity">
    <reaction evidence="9">
        <text>sn-glycerol 3-phosphate + NADP(+) = dihydroxyacetone phosphate + NADPH + H(+)</text>
        <dbReference type="Rhea" id="RHEA:11096"/>
        <dbReference type="ChEBI" id="CHEBI:15378"/>
        <dbReference type="ChEBI" id="CHEBI:57597"/>
        <dbReference type="ChEBI" id="CHEBI:57642"/>
        <dbReference type="ChEBI" id="CHEBI:57783"/>
        <dbReference type="ChEBI" id="CHEBI:58349"/>
        <dbReference type="EC" id="1.1.1.94"/>
    </reaction>
    <physiologicalReaction direction="right-to-left" evidence="9">
        <dbReference type="Rhea" id="RHEA:11098"/>
    </physiologicalReaction>
</comment>
<comment type="caution">
    <text evidence="20">The sequence shown here is derived from an EMBL/GenBank/DDBJ whole genome shotgun (WGS) entry which is preliminary data.</text>
</comment>
<dbReference type="NCBIfam" id="NF000942">
    <property type="entry name" value="PRK00094.1-4"/>
    <property type="match status" value="1"/>
</dbReference>
<dbReference type="Pfam" id="PF07479">
    <property type="entry name" value="NAD_Gly3P_dh_C"/>
    <property type="match status" value="1"/>
</dbReference>
<dbReference type="SUPFAM" id="SSF51735">
    <property type="entry name" value="NAD(P)-binding Rossmann-fold domains"/>
    <property type="match status" value="1"/>
</dbReference>
<feature type="binding site" evidence="13">
    <location>
        <position position="11"/>
    </location>
    <ligand>
        <name>NADPH</name>
        <dbReference type="ChEBI" id="CHEBI:57783"/>
    </ligand>
</feature>
<keyword evidence="13" id="KW-0547">Nucleotide-binding</keyword>
<feature type="binding site" evidence="16">
    <location>
        <begin position="7"/>
        <end position="12"/>
    </location>
    <ligand>
        <name>NAD(+)</name>
        <dbReference type="ChEBI" id="CHEBI:57540"/>
    </ligand>
</feature>
<feature type="binding site" evidence="13">
    <location>
        <position position="31"/>
    </location>
    <ligand>
        <name>NADPH</name>
        <dbReference type="ChEBI" id="CHEBI:57783"/>
    </ligand>
</feature>
<feature type="binding site" evidence="13">
    <location>
        <position position="242"/>
    </location>
    <ligand>
        <name>sn-glycerol 3-phosphate</name>
        <dbReference type="ChEBI" id="CHEBI:57597"/>
    </ligand>
</feature>
<dbReference type="FunFam" id="1.10.1040.10:FF:000001">
    <property type="entry name" value="Glycerol-3-phosphate dehydrogenase [NAD(P)+]"/>
    <property type="match status" value="1"/>
</dbReference>
<name>A0A7X9UBV0_9ACTN</name>
<feature type="binding site" evidence="13">
    <location>
        <position position="48"/>
    </location>
    <ligand>
        <name>NADPH</name>
        <dbReference type="ChEBI" id="CHEBI:57783"/>
    </ligand>
</feature>
<organism evidence="20 21">
    <name type="scientific">Collinsella acetigenes</name>
    <dbReference type="NCBI Taxonomy" id="2713419"/>
    <lineage>
        <taxon>Bacteria</taxon>
        <taxon>Bacillati</taxon>
        <taxon>Actinomycetota</taxon>
        <taxon>Coriobacteriia</taxon>
        <taxon>Coriobacteriales</taxon>
        <taxon>Coriobacteriaceae</taxon>
        <taxon>Collinsella</taxon>
    </lineage>
</organism>
<evidence type="ECO:0000256" key="7">
    <source>
        <dbReference type="ARBA" id="ARBA00023209"/>
    </source>
</evidence>
<dbReference type="InterPro" id="IPR011128">
    <property type="entry name" value="G3P_DH_NAD-dep_N"/>
</dbReference>
<dbReference type="UniPathway" id="UPA00940"/>
<evidence type="ECO:0000256" key="17">
    <source>
        <dbReference type="RuleBase" id="RU000437"/>
    </source>
</evidence>
<feature type="active site" description="Proton acceptor" evidence="13 14">
    <location>
        <position position="189"/>
    </location>
</feature>
<dbReference type="InterPro" id="IPR008927">
    <property type="entry name" value="6-PGluconate_DH-like_C_sf"/>
</dbReference>
<dbReference type="Proteomes" id="UP000546970">
    <property type="component" value="Unassembled WGS sequence"/>
</dbReference>
<keyword evidence="6 13" id="KW-0443">Lipid metabolism</keyword>
<dbReference type="Gene3D" id="1.10.1040.10">
    <property type="entry name" value="N-(1-d-carboxylethyl)-l-norvaline Dehydrogenase, domain 2"/>
    <property type="match status" value="1"/>
</dbReference>
<proteinExistence type="inferred from homology"/>
<evidence type="ECO:0000256" key="6">
    <source>
        <dbReference type="ARBA" id="ARBA00023098"/>
    </source>
</evidence>
<feature type="domain" description="Glycerol-3-phosphate dehydrogenase NAD-dependent C-terminal" evidence="19">
    <location>
        <begin position="178"/>
        <end position="318"/>
    </location>
</feature>
<feature type="binding site" evidence="15">
    <location>
        <position position="105"/>
    </location>
    <ligand>
        <name>substrate</name>
    </ligand>
</feature>
<dbReference type="InterPro" id="IPR013328">
    <property type="entry name" value="6PGD_dom2"/>
</dbReference>
<comment type="caution">
    <text evidence="13">Lacks conserved residue(s) required for the propagation of feature annotation.</text>
</comment>
<dbReference type="Gene3D" id="3.40.50.720">
    <property type="entry name" value="NAD(P)-binding Rossmann-like Domain"/>
    <property type="match status" value="1"/>
</dbReference>
<protein>
    <recommendedName>
        <fullName evidence="11 13">Glycerol-3-phosphate dehydrogenase [NAD(P)+]</fullName>
        <ecNumber evidence="10 13">1.1.1.94</ecNumber>
    </recommendedName>
    <alternativeName>
        <fullName evidence="13">NAD(P)(+)-dependent glycerol-3-phosphate dehydrogenase</fullName>
    </alternativeName>
    <alternativeName>
        <fullName evidence="12 13">NAD(P)H-dependent dihydroxyacetone-phosphate reductase</fullName>
    </alternativeName>
</protein>
<dbReference type="GO" id="GO:0005975">
    <property type="term" value="P:carbohydrate metabolic process"/>
    <property type="evidence" value="ECO:0007669"/>
    <property type="project" value="InterPro"/>
</dbReference>
<dbReference type="InterPro" id="IPR036291">
    <property type="entry name" value="NAD(P)-bd_dom_sf"/>
</dbReference>
<evidence type="ECO:0000256" key="1">
    <source>
        <dbReference type="ARBA" id="ARBA00011009"/>
    </source>
</evidence>
<feature type="binding site" evidence="13">
    <location>
        <position position="277"/>
    </location>
    <ligand>
        <name>NADPH</name>
        <dbReference type="ChEBI" id="CHEBI:57783"/>
    </ligand>
</feature>
<feature type="binding site" evidence="13">
    <location>
        <position position="10"/>
    </location>
    <ligand>
        <name>NADPH</name>
        <dbReference type="ChEBI" id="CHEBI:57783"/>
    </ligand>
</feature>
<dbReference type="GO" id="GO:0051287">
    <property type="term" value="F:NAD binding"/>
    <property type="evidence" value="ECO:0007669"/>
    <property type="project" value="InterPro"/>
</dbReference>
<keyword evidence="13" id="KW-0963">Cytoplasm</keyword>
<dbReference type="GO" id="GO:0046167">
    <property type="term" value="P:glycerol-3-phosphate biosynthetic process"/>
    <property type="evidence" value="ECO:0007669"/>
    <property type="project" value="UniProtKB-UniRule"/>
</dbReference>
<feature type="binding site" evidence="16">
    <location>
        <position position="253"/>
    </location>
    <ligand>
        <name>NAD(+)</name>
        <dbReference type="ChEBI" id="CHEBI:57540"/>
    </ligand>
</feature>
<dbReference type="InterPro" id="IPR006168">
    <property type="entry name" value="G3P_DH_NAD-dep"/>
</dbReference>
<feature type="binding site" evidence="13">
    <location>
        <position position="254"/>
    </location>
    <ligand>
        <name>sn-glycerol 3-phosphate</name>
        <dbReference type="ChEBI" id="CHEBI:57597"/>
    </ligand>
</feature>
<dbReference type="HAMAP" id="MF_00394">
    <property type="entry name" value="NAD_Glyc3P_dehydrog"/>
    <property type="match status" value="1"/>
</dbReference>
<feature type="domain" description="Glycerol-3-phosphate dehydrogenase NAD-dependent N-terminal" evidence="18">
    <location>
        <begin position="2"/>
        <end position="158"/>
    </location>
</feature>
<dbReference type="GO" id="GO:0047952">
    <property type="term" value="F:glycerol-3-phosphate dehydrogenase [NAD(P)+] activity"/>
    <property type="evidence" value="ECO:0007669"/>
    <property type="project" value="UniProtKB-UniRule"/>
</dbReference>
<feature type="binding site" evidence="13">
    <location>
        <position position="253"/>
    </location>
    <ligand>
        <name>sn-glycerol 3-phosphate</name>
        <dbReference type="ChEBI" id="CHEBI:57597"/>
    </ligand>
</feature>
<dbReference type="GO" id="GO:0005829">
    <property type="term" value="C:cytosol"/>
    <property type="evidence" value="ECO:0007669"/>
    <property type="project" value="TreeGrafter"/>
</dbReference>
<sequence>MKITLIGSGSWGTAIAGRAASNGNDVIMWSHSEECARGINEQGVNPRYLTQYELPKNVSATTDIVKALECADGIIFAVPSTHLREIANQAAPYICETTPILCLTKGIESTTGLLMNEVIGDECGHPERIAALSGPNHAEEVCQGQLSAAVIAAEDNDVASFFKGILLAPEFRIYLSGDVIGVEMCGAIKNIIAIVCGIASGAGFGDNTLALIMTRGLAEISRLVHARGGEALTCMGLAGMGDLVATCTSPHSRNRSFGHAFSQGTSLEQYQSQTHMVVEGAHAAKSATELAHILGVDAPLTFALNDALWHGQSMQEVLTNLVDRVPTEEFYGIIE</sequence>
<evidence type="ECO:0000256" key="15">
    <source>
        <dbReference type="PIRSR" id="PIRSR000114-2"/>
    </source>
</evidence>
<accession>A0A7X9UBV0</accession>
<feature type="binding site" evidence="15">
    <location>
        <begin position="253"/>
        <end position="254"/>
    </location>
    <ligand>
        <name>substrate</name>
    </ligand>
</feature>
<keyword evidence="8 13" id="KW-1208">Phospholipid metabolism</keyword>
<dbReference type="EC" id="1.1.1.94" evidence="10 13"/>
<dbReference type="PANTHER" id="PTHR11728:SF1">
    <property type="entry name" value="GLYCEROL-3-PHOSPHATE DEHYDROGENASE [NAD(+)] 2, CHLOROPLASTIC"/>
    <property type="match status" value="1"/>
</dbReference>
<dbReference type="NCBIfam" id="NF000940">
    <property type="entry name" value="PRK00094.1-2"/>
    <property type="match status" value="1"/>
</dbReference>
<dbReference type="InterPro" id="IPR006109">
    <property type="entry name" value="G3P_DH_NAD-dep_C"/>
</dbReference>
<keyword evidence="7 13" id="KW-0594">Phospholipid biosynthesis</keyword>
<dbReference type="RefSeq" id="WP_169277258.1">
    <property type="nucleotide sequence ID" value="NZ_JABBCP010000002.1"/>
</dbReference>
<comment type="function">
    <text evidence="13">Catalyzes the reduction of the glycolytic intermediate dihydroxyacetone phosphate (DHAP) to sn-glycerol 3-phosphate (G3P), the key precursor for phospholipid synthesis.</text>
</comment>